<keyword evidence="7 13" id="KW-0067">ATP-binding</keyword>
<dbReference type="SUPFAM" id="SSF52540">
    <property type="entry name" value="P-loop containing nucleoside triphosphate hydrolases"/>
    <property type="match status" value="1"/>
</dbReference>
<evidence type="ECO:0000256" key="7">
    <source>
        <dbReference type="ARBA" id="ARBA00022840"/>
    </source>
</evidence>
<dbReference type="EMBL" id="BTGC01000008">
    <property type="protein sequence ID" value="GMM52449.1"/>
    <property type="molecule type" value="Genomic_DNA"/>
</dbReference>
<keyword evidence="8" id="KW-0694">RNA-binding</keyword>
<feature type="domain" description="Helicase C-terminal" evidence="16">
    <location>
        <begin position="316"/>
        <end position="478"/>
    </location>
</feature>
<dbReference type="InterPro" id="IPR050079">
    <property type="entry name" value="DEAD_box_RNA_helicase"/>
</dbReference>
<dbReference type="InterPro" id="IPR011545">
    <property type="entry name" value="DEAD/DEAH_box_helicase_dom"/>
</dbReference>
<dbReference type="SMART" id="SM00487">
    <property type="entry name" value="DEXDc"/>
    <property type="match status" value="1"/>
</dbReference>
<evidence type="ECO:0000256" key="13">
    <source>
        <dbReference type="RuleBase" id="RU000492"/>
    </source>
</evidence>
<evidence type="ECO:0000256" key="8">
    <source>
        <dbReference type="ARBA" id="ARBA00022884"/>
    </source>
</evidence>
<feature type="region of interest" description="Disordered" evidence="14">
    <location>
        <begin position="500"/>
        <end position="526"/>
    </location>
</feature>
<organism evidence="18 19">
    <name type="scientific">Starmerella bacillaris</name>
    <name type="common">Yeast</name>
    <name type="synonym">Candida zemplinina</name>
    <dbReference type="NCBI Taxonomy" id="1247836"/>
    <lineage>
        <taxon>Eukaryota</taxon>
        <taxon>Fungi</taxon>
        <taxon>Dikarya</taxon>
        <taxon>Ascomycota</taxon>
        <taxon>Saccharomycotina</taxon>
        <taxon>Dipodascomycetes</taxon>
        <taxon>Dipodascales</taxon>
        <taxon>Trichomonascaceae</taxon>
        <taxon>Starmerella</taxon>
    </lineage>
</organism>
<evidence type="ECO:0000259" key="17">
    <source>
        <dbReference type="PROSITE" id="PS51195"/>
    </source>
</evidence>
<keyword evidence="9" id="KW-0539">Nucleus</keyword>
<evidence type="ECO:0000259" key="16">
    <source>
        <dbReference type="PROSITE" id="PS51194"/>
    </source>
</evidence>
<gene>
    <name evidence="18" type="ORF">DASB73_034120</name>
</gene>
<dbReference type="CDD" id="cd18787">
    <property type="entry name" value="SF2_C_DEAD"/>
    <property type="match status" value="1"/>
</dbReference>
<evidence type="ECO:0000313" key="18">
    <source>
        <dbReference type="EMBL" id="GMM52449.1"/>
    </source>
</evidence>
<dbReference type="Pfam" id="PF00270">
    <property type="entry name" value="DEAD"/>
    <property type="match status" value="1"/>
</dbReference>
<evidence type="ECO:0000256" key="9">
    <source>
        <dbReference type="ARBA" id="ARBA00023242"/>
    </source>
</evidence>
<dbReference type="GO" id="GO:0005634">
    <property type="term" value="C:nucleus"/>
    <property type="evidence" value="ECO:0007669"/>
    <property type="project" value="UniProtKB-SubCell"/>
</dbReference>
<proteinExistence type="inferred from homology"/>
<dbReference type="CDD" id="cd17957">
    <property type="entry name" value="DEADc_DDX52"/>
    <property type="match status" value="1"/>
</dbReference>
<dbReference type="InterPro" id="IPR014001">
    <property type="entry name" value="Helicase_ATP-bd"/>
</dbReference>
<feature type="compositionally biased region" description="Basic and acidic residues" evidence="14">
    <location>
        <begin position="516"/>
        <end position="526"/>
    </location>
</feature>
<dbReference type="EC" id="3.6.4.13" evidence="2"/>
<dbReference type="SMART" id="SM00490">
    <property type="entry name" value="HELICc"/>
    <property type="match status" value="1"/>
</dbReference>
<dbReference type="InterPro" id="IPR001650">
    <property type="entry name" value="Helicase_C-like"/>
</dbReference>
<accession>A0AAV5RLP8</accession>
<feature type="domain" description="Helicase ATP-binding" evidence="15">
    <location>
        <begin position="123"/>
        <end position="304"/>
    </location>
</feature>
<dbReference type="PANTHER" id="PTHR47959">
    <property type="entry name" value="ATP-DEPENDENT RNA HELICASE RHLE-RELATED"/>
    <property type="match status" value="1"/>
</dbReference>
<dbReference type="PANTHER" id="PTHR47959:SF15">
    <property type="entry name" value="RNA HELICASE"/>
    <property type="match status" value="1"/>
</dbReference>
<protein>
    <recommendedName>
        <fullName evidence="2">RNA helicase</fullName>
        <ecNumber evidence="2">3.6.4.13</ecNumber>
    </recommendedName>
</protein>
<dbReference type="AlphaFoldDB" id="A0AAV5RLP8"/>
<dbReference type="GO" id="GO:0016787">
    <property type="term" value="F:hydrolase activity"/>
    <property type="evidence" value="ECO:0007669"/>
    <property type="project" value="UniProtKB-KW"/>
</dbReference>
<dbReference type="GO" id="GO:0005829">
    <property type="term" value="C:cytosol"/>
    <property type="evidence" value="ECO:0007669"/>
    <property type="project" value="TreeGrafter"/>
</dbReference>
<dbReference type="InterPro" id="IPR014014">
    <property type="entry name" value="RNA_helicase_DEAD_Q_motif"/>
</dbReference>
<reference evidence="18 19" key="1">
    <citation type="journal article" date="2023" name="Elife">
        <title>Identification of key yeast species and microbe-microbe interactions impacting larval growth of Drosophila in the wild.</title>
        <authorList>
            <person name="Mure A."/>
            <person name="Sugiura Y."/>
            <person name="Maeda R."/>
            <person name="Honda K."/>
            <person name="Sakurai N."/>
            <person name="Takahashi Y."/>
            <person name="Watada M."/>
            <person name="Katoh T."/>
            <person name="Gotoh A."/>
            <person name="Gotoh Y."/>
            <person name="Taniguchi I."/>
            <person name="Nakamura K."/>
            <person name="Hayashi T."/>
            <person name="Katayama T."/>
            <person name="Uemura T."/>
            <person name="Hattori Y."/>
        </authorList>
    </citation>
    <scope>NUCLEOTIDE SEQUENCE [LARGE SCALE GENOMIC DNA]</scope>
    <source>
        <strain evidence="18 19">SB-73</strain>
    </source>
</reference>
<dbReference type="Proteomes" id="UP001362899">
    <property type="component" value="Unassembled WGS sequence"/>
</dbReference>
<keyword evidence="19" id="KW-1185">Reference proteome</keyword>
<evidence type="ECO:0000256" key="10">
    <source>
        <dbReference type="ARBA" id="ARBA00024355"/>
    </source>
</evidence>
<dbReference type="PROSITE" id="PS00039">
    <property type="entry name" value="DEAD_ATP_HELICASE"/>
    <property type="match status" value="1"/>
</dbReference>
<comment type="catalytic activity">
    <reaction evidence="11">
        <text>ATP + H2O = ADP + phosphate + H(+)</text>
        <dbReference type="Rhea" id="RHEA:13065"/>
        <dbReference type="ChEBI" id="CHEBI:15377"/>
        <dbReference type="ChEBI" id="CHEBI:15378"/>
        <dbReference type="ChEBI" id="CHEBI:30616"/>
        <dbReference type="ChEBI" id="CHEBI:43474"/>
        <dbReference type="ChEBI" id="CHEBI:456216"/>
        <dbReference type="EC" id="3.6.4.13"/>
    </reaction>
</comment>
<evidence type="ECO:0000256" key="6">
    <source>
        <dbReference type="ARBA" id="ARBA00022806"/>
    </source>
</evidence>
<dbReference type="Gene3D" id="3.40.50.300">
    <property type="entry name" value="P-loop containing nucleotide triphosphate hydrolases"/>
    <property type="match status" value="2"/>
</dbReference>
<dbReference type="PROSITE" id="PS51194">
    <property type="entry name" value="HELICASE_CTER"/>
    <property type="match status" value="1"/>
</dbReference>
<comment type="subcellular location">
    <subcellularLocation>
        <location evidence="1">Nucleus</location>
    </subcellularLocation>
</comment>
<evidence type="ECO:0000313" key="19">
    <source>
        <dbReference type="Proteomes" id="UP001362899"/>
    </source>
</evidence>
<feature type="domain" description="DEAD-box RNA helicase Q" evidence="17">
    <location>
        <begin position="92"/>
        <end position="120"/>
    </location>
</feature>
<dbReference type="InterPro" id="IPR000629">
    <property type="entry name" value="RNA-helicase_DEAD-box_CS"/>
</dbReference>
<dbReference type="Pfam" id="PF00271">
    <property type="entry name" value="Helicase_C"/>
    <property type="match status" value="1"/>
</dbReference>
<dbReference type="GO" id="GO:0003724">
    <property type="term" value="F:RNA helicase activity"/>
    <property type="evidence" value="ECO:0007669"/>
    <property type="project" value="UniProtKB-EC"/>
</dbReference>
<feature type="short sequence motif" description="Q motif" evidence="12">
    <location>
        <begin position="92"/>
        <end position="120"/>
    </location>
</feature>
<dbReference type="PROSITE" id="PS51192">
    <property type="entry name" value="HELICASE_ATP_BIND_1"/>
    <property type="match status" value="1"/>
</dbReference>
<evidence type="ECO:0000256" key="1">
    <source>
        <dbReference type="ARBA" id="ARBA00004123"/>
    </source>
</evidence>
<evidence type="ECO:0000256" key="14">
    <source>
        <dbReference type="SAM" id="MobiDB-lite"/>
    </source>
</evidence>
<keyword evidence="6 13" id="KW-0347">Helicase</keyword>
<keyword evidence="4 13" id="KW-0547">Nucleotide-binding</keyword>
<comment type="caution">
    <text evidence="18">The sequence shown here is derived from an EMBL/GenBank/DDBJ whole genome shotgun (WGS) entry which is preliminary data.</text>
</comment>
<keyword evidence="5 13" id="KW-0378">Hydrolase</keyword>
<name>A0AAV5RLP8_STABA</name>
<dbReference type="GO" id="GO:0030490">
    <property type="term" value="P:maturation of SSU-rRNA"/>
    <property type="evidence" value="ECO:0007669"/>
    <property type="project" value="InterPro"/>
</dbReference>
<evidence type="ECO:0000256" key="4">
    <source>
        <dbReference type="ARBA" id="ARBA00022741"/>
    </source>
</evidence>
<evidence type="ECO:0000256" key="11">
    <source>
        <dbReference type="ARBA" id="ARBA00047984"/>
    </source>
</evidence>
<dbReference type="InterPro" id="IPR027417">
    <property type="entry name" value="P-loop_NTPase"/>
</dbReference>
<dbReference type="InterPro" id="IPR044764">
    <property type="entry name" value="DDX52/Rok1_DEADc"/>
</dbReference>
<sequence>MDLFNILSKGARISKEQKNELKKFAAEPAKLDDHAVDRSLNFFAAPQKVRKTYVEPELKEIEIQNSSQAQEFRRLNRVKVTGDAPLPVTSFQDLRKWNLDSKLTRNLAKFGFEKPTAIQSESIPILLENHDLLACAPTGSGKTLAFVTPILQQLINLKIKTENSEYTGPTALIVSPTRELANQIYEVAAQLSKGTAIQVALLNKKQITKLRNNNAGNKQKMDIIISTPMRLVEGVKEDLYSLGSVQYMVLDEADKLLGDEFVHQTDEILTFCTNSHIVKAIFSATMPSNVEELAHTVMTAQPCRVIVGHKEGAADTVKQELLYCGSEAGKLTAIRQMMTGGEIVPPILVFVQSIQRAKALFHELLYDKVNVDVIHSDLPQNQRERTINQFKKGDIWVLICTDVLARGIDFQGVNLVINYDVPMSAQAYVHRIGRTGRAGREGKAITFYTNVDVETLRPVVNVMRQSGLDVSDWLVQATNKRNRRDKPVKRTRISTVPKVFKNQERHKNQVVQGTKRKQDLLKTKTS</sequence>
<evidence type="ECO:0000256" key="2">
    <source>
        <dbReference type="ARBA" id="ARBA00012552"/>
    </source>
</evidence>
<comment type="similarity">
    <text evidence="10">Belongs to the DEAD box helicase family. DDX52/ROK1 subfamily.</text>
</comment>
<evidence type="ECO:0000256" key="5">
    <source>
        <dbReference type="ARBA" id="ARBA00022801"/>
    </source>
</evidence>
<dbReference type="GO" id="GO:0003723">
    <property type="term" value="F:RNA binding"/>
    <property type="evidence" value="ECO:0007669"/>
    <property type="project" value="UniProtKB-KW"/>
</dbReference>
<evidence type="ECO:0000256" key="3">
    <source>
        <dbReference type="ARBA" id="ARBA00022517"/>
    </source>
</evidence>
<keyword evidence="3" id="KW-0690">Ribosome biogenesis</keyword>
<dbReference type="PROSITE" id="PS51195">
    <property type="entry name" value="Q_MOTIF"/>
    <property type="match status" value="1"/>
</dbReference>
<dbReference type="GO" id="GO:0005524">
    <property type="term" value="F:ATP binding"/>
    <property type="evidence" value="ECO:0007669"/>
    <property type="project" value="UniProtKB-KW"/>
</dbReference>
<evidence type="ECO:0000256" key="12">
    <source>
        <dbReference type="PROSITE-ProRule" id="PRU00552"/>
    </source>
</evidence>
<evidence type="ECO:0000259" key="15">
    <source>
        <dbReference type="PROSITE" id="PS51192"/>
    </source>
</evidence>